<dbReference type="InterPro" id="IPR005331">
    <property type="entry name" value="Sulfotransferase"/>
</dbReference>
<keyword evidence="1" id="KW-0732">Signal</keyword>
<dbReference type="GO" id="GO:0016020">
    <property type="term" value="C:membrane"/>
    <property type="evidence" value="ECO:0007669"/>
    <property type="project" value="InterPro"/>
</dbReference>
<organism evidence="3">
    <name type="scientific">Strongyloides stercoralis</name>
    <name type="common">Threadworm</name>
    <dbReference type="NCBI Taxonomy" id="6248"/>
    <lineage>
        <taxon>Eukaryota</taxon>
        <taxon>Metazoa</taxon>
        <taxon>Ecdysozoa</taxon>
        <taxon>Nematoda</taxon>
        <taxon>Chromadorea</taxon>
        <taxon>Rhabditida</taxon>
        <taxon>Tylenchina</taxon>
        <taxon>Panagrolaimomorpha</taxon>
        <taxon>Strongyloidoidea</taxon>
        <taxon>Strongyloididae</taxon>
        <taxon>Strongyloides</taxon>
    </lineage>
</organism>
<keyword evidence="2" id="KW-1185">Reference proteome</keyword>
<dbReference type="InterPro" id="IPR007669">
    <property type="entry name" value="Chst-1-like"/>
</dbReference>
<dbReference type="InterPro" id="IPR027417">
    <property type="entry name" value="P-loop_NTPase"/>
</dbReference>
<name>A0A0K0E2F8_STRER</name>
<evidence type="ECO:0000313" key="3">
    <source>
        <dbReference type="WBParaSite" id="SSTP_0000367800.1"/>
    </source>
</evidence>
<dbReference type="GO" id="GO:0050650">
    <property type="term" value="P:chondroitin sulfate proteoglycan biosynthetic process"/>
    <property type="evidence" value="ECO:0007669"/>
    <property type="project" value="InterPro"/>
</dbReference>
<dbReference type="PANTHER" id="PTHR22900:SF5">
    <property type="entry name" value="PROTEIN CBG14245"/>
    <property type="match status" value="1"/>
</dbReference>
<proteinExistence type="predicted"/>
<accession>A0A0K0E2F8</accession>
<dbReference type="SUPFAM" id="SSF52540">
    <property type="entry name" value="P-loop containing nucleoside triphosphate hydrolases"/>
    <property type="match status" value="1"/>
</dbReference>
<feature type="chain" id="PRO_5005327422" evidence="1">
    <location>
        <begin position="24"/>
        <end position="304"/>
    </location>
</feature>
<evidence type="ECO:0000256" key="1">
    <source>
        <dbReference type="SAM" id="SignalP"/>
    </source>
</evidence>
<dbReference type="PANTHER" id="PTHR22900">
    <property type="entry name" value="PROTEIN CBG14245-RELATED"/>
    <property type="match status" value="1"/>
</dbReference>
<dbReference type="GO" id="GO:1902884">
    <property type="term" value="P:positive regulation of response to oxidative stress"/>
    <property type="evidence" value="ECO:0007669"/>
    <property type="project" value="InterPro"/>
</dbReference>
<sequence length="304" mass="36452">MFKIKKIFIFIINIILIKESIVGEEEIENNELIPIPMIHDSFKNLFNFEYKIANKYKIGICMIGKNFSSVMVRIFCSLENNSKRHYGIEKCKKKEYFNSLTELEKFHKIGGIKKLFKKYKMLMIIRNPIDRLISGFMQLCYFRTYLTDDEDYCYGCNKNLTCFINNLHTSLWNIVNKKSFPDRVHSYHYYPQTWQCDYYKYKNYYTYANYSNSNINAFYDEILKHLAAANVPNYHINYLDEKLHSKLTPHGTIDKNETNDYKDYLYKNQDLLQKACEIFYYDYIEFGFDLPDSCLQMKKISNGL</sequence>
<dbReference type="Proteomes" id="UP000035681">
    <property type="component" value="Unplaced"/>
</dbReference>
<dbReference type="GO" id="GO:0047756">
    <property type="term" value="F:chondroitin 4-sulfotransferase activity"/>
    <property type="evidence" value="ECO:0007669"/>
    <property type="project" value="InterPro"/>
</dbReference>
<dbReference type="WBParaSite" id="SSTP_0000367800.1">
    <property type="protein sequence ID" value="SSTP_0000367800.1"/>
    <property type="gene ID" value="SSTP_0000367800"/>
</dbReference>
<feature type="signal peptide" evidence="1">
    <location>
        <begin position="1"/>
        <end position="23"/>
    </location>
</feature>
<reference evidence="3" key="1">
    <citation type="submission" date="2015-08" db="UniProtKB">
        <authorList>
            <consortium name="WormBaseParasite"/>
        </authorList>
    </citation>
    <scope>IDENTIFICATION</scope>
</reference>
<evidence type="ECO:0000313" key="2">
    <source>
        <dbReference type="Proteomes" id="UP000035681"/>
    </source>
</evidence>
<evidence type="ECO:0000313" key="4">
    <source>
        <dbReference type="WBParaSite" id="TCONS_00005539.p1"/>
    </source>
</evidence>
<protein>
    <submittedName>
        <fullName evidence="3">Sulfotransfer_1 domain-containing protein</fullName>
    </submittedName>
    <submittedName>
        <fullName evidence="4">Sulfotransferase domain-containing protein</fullName>
    </submittedName>
</protein>
<dbReference type="Pfam" id="PF03567">
    <property type="entry name" value="Sulfotransfer_2"/>
    <property type="match status" value="1"/>
</dbReference>
<dbReference type="WBParaSite" id="TCONS_00005539.p1">
    <property type="protein sequence ID" value="TCONS_00005539.p1"/>
    <property type="gene ID" value="XLOC_003815"/>
</dbReference>
<dbReference type="AlphaFoldDB" id="A0A0K0E2F8"/>